<proteinExistence type="predicted"/>
<reference evidence="3" key="1">
    <citation type="journal article" date="2019" name="Int. J. Syst. Evol. Microbiol.">
        <title>The Global Catalogue of Microorganisms (GCM) 10K type strain sequencing project: providing services to taxonomists for standard genome sequencing and annotation.</title>
        <authorList>
            <consortium name="The Broad Institute Genomics Platform"/>
            <consortium name="The Broad Institute Genome Sequencing Center for Infectious Disease"/>
            <person name="Wu L."/>
            <person name="Ma J."/>
        </authorList>
    </citation>
    <scope>NUCLEOTIDE SEQUENCE [LARGE SCALE GENOMIC DNA]</scope>
    <source>
        <strain evidence="3">JCM 16578</strain>
    </source>
</reference>
<comment type="caution">
    <text evidence="2">The sequence shown here is derived from an EMBL/GenBank/DDBJ whole genome shotgun (WGS) entry which is preliminary data.</text>
</comment>
<sequence length="174" mass="19125">MPTFNDPVEQAIYRLLIGAGEPPATDAQPTPAAMPKRATRPWDAADIARAEGLDLGDLRTRRVVRRPGRRRPARPSAFKEVFDYLADAGCSRPEAYQLTRAWLDAGCVSLEEVHGWVRLVGKRQAHLVRELLLHGLAGEDLNLLIDGTPALRRLRNGEPVGQVVGALLALRNTP</sequence>
<keyword evidence="3" id="KW-1185">Reference proteome</keyword>
<feature type="compositionally biased region" description="Low complexity" evidence="1">
    <location>
        <begin position="22"/>
        <end position="35"/>
    </location>
</feature>
<dbReference type="Proteomes" id="UP001501563">
    <property type="component" value="Unassembled WGS sequence"/>
</dbReference>
<feature type="region of interest" description="Disordered" evidence="1">
    <location>
        <begin position="20"/>
        <end position="40"/>
    </location>
</feature>
<protein>
    <submittedName>
        <fullName evidence="2">Uncharacterized protein</fullName>
    </submittedName>
</protein>
<evidence type="ECO:0000313" key="2">
    <source>
        <dbReference type="EMBL" id="GAA3887253.1"/>
    </source>
</evidence>
<evidence type="ECO:0000256" key="1">
    <source>
        <dbReference type="SAM" id="MobiDB-lite"/>
    </source>
</evidence>
<evidence type="ECO:0000313" key="3">
    <source>
        <dbReference type="Proteomes" id="UP001501563"/>
    </source>
</evidence>
<organism evidence="2 3">
    <name type="scientific">Streptomyces lannensis</name>
    <dbReference type="NCBI Taxonomy" id="766498"/>
    <lineage>
        <taxon>Bacteria</taxon>
        <taxon>Bacillati</taxon>
        <taxon>Actinomycetota</taxon>
        <taxon>Actinomycetes</taxon>
        <taxon>Kitasatosporales</taxon>
        <taxon>Streptomycetaceae</taxon>
        <taxon>Streptomyces</taxon>
    </lineage>
</organism>
<name>A0ABP7KU13_9ACTN</name>
<dbReference type="EMBL" id="BAAAZA010000023">
    <property type="protein sequence ID" value="GAA3887253.1"/>
    <property type="molecule type" value="Genomic_DNA"/>
</dbReference>
<dbReference type="RefSeq" id="WP_345552774.1">
    <property type="nucleotide sequence ID" value="NZ_BAAAZA010000023.1"/>
</dbReference>
<accession>A0ABP7KU13</accession>
<gene>
    <name evidence="2" type="ORF">GCM10022207_63210</name>
</gene>